<keyword evidence="2" id="KW-1185">Reference proteome</keyword>
<dbReference type="EMBL" id="JAAABJ010000092">
    <property type="protein sequence ID" value="NAW49936.1"/>
    <property type="molecule type" value="Genomic_DNA"/>
</dbReference>
<evidence type="ECO:0000313" key="1">
    <source>
        <dbReference type="EMBL" id="NAW49936.1"/>
    </source>
</evidence>
<feature type="non-terminal residue" evidence="1">
    <location>
        <position position="147"/>
    </location>
</feature>
<dbReference type="Proteomes" id="UP000553459">
    <property type="component" value="Unassembled WGS sequence"/>
</dbReference>
<proteinExistence type="predicted"/>
<organism evidence="1 2">
    <name type="scientific">Elizabethkingia argenteiflava</name>
    <dbReference type="NCBI Taxonomy" id="2681556"/>
    <lineage>
        <taxon>Bacteria</taxon>
        <taxon>Pseudomonadati</taxon>
        <taxon>Bacteroidota</taxon>
        <taxon>Flavobacteriia</taxon>
        <taxon>Flavobacteriales</taxon>
        <taxon>Weeksellaceae</taxon>
        <taxon>Elizabethkingia</taxon>
    </lineage>
</organism>
<sequence>MKRSKILLPNGCSCSTPSVFPKEWKTAGKKSVKLIWKIQYYFHDPLFKDKYPYGRLTIVKGMNEYKDLEDRRNATKVLLENELRLLKEGYNPILKKNIYEVPNKAGELSPDTFFIDALELAYEKIEASPHHIKQVKHCIARLKPFFK</sequence>
<protein>
    <submittedName>
        <fullName evidence="1">Uncharacterized protein</fullName>
    </submittedName>
</protein>
<evidence type="ECO:0000313" key="2">
    <source>
        <dbReference type="Proteomes" id="UP000553459"/>
    </source>
</evidence>
<reference evidence="1 2" key="1">
    <citation type="submission" date="2019-11" db="EMBL/GenBank/DDBJ databases">
        <title>Characterization of Elizabethkingia argenteiflava sp. nov., isolated from inner surface of Soybean Pods.</title>
        <authorList>
            <person name="Mo S."/>
        </authorList>
    </citation>
    <scope>NUCLEOTIDE SEQUENCE [LARGE SCALE GENOMIC DNA]</scope>
    <source>
        <strain evidence="1 2">YB22</strain>
    </source>
</reference>
<gene>
    <name evidence="1" type="ORF">GNY06_00500</name>
</gene>
<dbReference type="AlphaFoldDB" id="A0A845PSN0"/>
<comment type="caution">
    <text evidence="1">The sequence shown here is derived from an EMBL/GenBank/DDBJ whole genome shotgun (WGS) entry which is preliminary data.</text>
</comment>
<name>A0A845PSN0_9FLAO</name>
<accession>A0A845PSN0</accession>